<dbReference type="EMBL" id="VFET01000007">
    <property type="protein sequence ID" value="TWS05035.1"/>
    <property type="molecule type" value="Genomic_DNA"/>
</dbReference>
<dbReference type="AlphaFoldDB" id="A0A5C5QI16"/>
<organism evidence="2 3">
    <name type="scientific">Pseudomonas extremaustralis</name>
    <dbReference type="NCBI Taxonomy" id="359110"/>
    <lineage>
        <taxon>Bacteria</taxon>
        <taxon>Pseudomonadati</taxon>
        <taxon>Pseudomonadota</taxon>
        <taxon>Gammaproteobacteria</taxon>
        <taxon>Pseudomonadales</taxon>
        <taxon>Pseudomonadaceae</taxon>
        <taxon>Pseudomonas</taxon>
    </lineage>
</organism>
<name>A0A5C5QI16_9PSED</name>
<dbReference type="OrthoDB" id="6959756at2"/>
<evidence type="ECO:0000256" key="1">
    <source>
        <dbReference type="SAM" id="MobiDB-lite"/>
    </source>
</evidence>
<comment type="caution">
    <text evidence="2">The sequence shown here is derived from an EMBL/GenBank/DDBJ whole genome shotgun (WGS) entry which is preliminary data.</text>
</comment>
<accession>A0A5C5QI16</accession>
<proteinExistence type="predicted"/>
<sequence>MFFRLATATAHNQLPPQNESPVGASLLAKNPRATRSSRLPASSLTIFASKLAPTRFMYISP</sequence>
<dbReference type="Proteomes" id="UP000317951">
    <property type="component" value="Unassembled WGS sequence"/>
</dbReference>
<feature type="compositionally biased region" description="Polar residues" evidence="1">
    <location>
        <begin position="9"/>
        <end position="20"/>
    </location>
</feature>
<evidence type="ECO:0000313" key="3">
    <source>
        <dbReference type="Proteomes" id="UP000317951"/>
    </source>
</evidence>
<protein>
    <submittedName>
        <fullName evidence="2">Uncharacterized protein</fullName>
    </submittedName>
</protein>
<evidence type="ECO:0000313" key="2">
    <source>
        <dbReference type="EMBL" id="TWS05035.1"/>
    </source>
</evidence>
<gene>
    <name evidence="2" type="ORF">FIV36_11190</name>
</gene>
<feature type="region of interest" description="Disordered" evidence="1">
    <location>
        <begin position="1"/>
        <end position="24"/>
    </location>
</feature>
<reference evidence="2 3" key="1">
    <citation type="submission" date="2019-06" db="EMBL/GenBank/DDBJ databases">
        <title>Pseudomonas bimorpha sp. nov. isolated from bovine raw milk and skim milk concentrate.</title>
        <authorList>
            <person name="Hofmann K."/>
            <person name="Huptas C."/>
            <person name="Doll E."/>
            <person name="Scherer S."/>
            <person name="Wenning M."/>
        </authorList>
    </citation>
    <scope>NUCLEOTIDE SEQUENCE [LARGE SCALE GENOMIC DNA]</scope>
    <source>
        <strain evidence="2 3">DSM 17835</strain>
    </source>
</reference>